<dbReference type="Proteomes" id="UP000596660">
    <property type="component" value="Unplaced"/>
</dbReference>
<reference evidence="13" key="2">
    <citation type="submission" date="2021-03" db="UniProtKB">
        <authorList>
            <consortium name="EnsemblPlants"/>
        </authorList>
    </citation>
    <scope>IDENTIFICATION</scope>
</reference>
<dbReference type="InterPro" id="IPR040221">
    <property type="entry name" value="CDCA7/CDA7L"/>
</dbReference>
<dbReference type="GO" id="GO:0006355">
    <property type="term" value="P:regulation of DNA-templated transcription"/>
    <property type="evidence" value="ECO:0007669"/>
    <property type="project" value="InterPro"/>
</dbReference>
<evidence type="ECO:0000256" key="5">
    <source>
        <dbReference type="ARBA" id="ARBA00022553"/>
    </source>
</evidence>
<evidence type="ECO:0000256" key="4">
    <source>
        <dbReference type="ARBA" id="ARBA00022499"/>
    </source>
</evidence>
<feature type="compositionally biased region" description="Polar residues" evidence="11">
    <location>
        <begin position="165"/>
        <end position="178"/>
    </location>
</feature>
<accession>A0A803LKN9</accession>
<sequence length="654" mass="73625">METQKAEDLNQPKRSKDPGVRVVGGRIYDSQNGKTCHQCRQKTMDFTAGCKNMKGDKQCPVKFCHKCLLNRYGENAEEMATLDNWNCPKCRDICNCSFCRKKKGHKPTGILAHTAKATGFSSVSELLIVKGHDVCQERIVKCKATSSKKSAASTEGTKQGKENSFDGSCTTTLNSQSPPSSPNDKKAKKAKQEGVVEGLKERVEVAEDNGAVSSPRKTTDIALRRSPRKFNIPQQVIKKEEMDGNDDKHNVRRSPRKFNAPQEVTKTDEKMSDNTCKKETMKVKKAKDQAEPKVKSRKRQKETDTDHIAVEVILPPLPPGSLLTNVAGIDLLPDDAGHALQFLEFCSSFGEVLNIRKGHPESVLRDIVCGRSRRKGKCSSTVQFLIQLSSLSLSPGNDKDSWIHSLKRCLSESELELEDFPEDCLDKGCDGYEMLESSQKLRLLTFLCDESLSTKKMRTWIDEQKMKFVEREKEAKESINAAREKEREAKRKLQEKIATAVLAKNGVPLTISEHDTIISKIKEETELARAELLEAMDSMPKKRRRSDAVRTDSVFLDDSGHAFWRLTCYGDSNLLLQEVGSPEQIDFKDKWFSYNAEEIELVEKYISSIRLNRYKRVKLVDKTRVKSDSEIEVESSSNDDTPPAVSVLITLSSW</sequence>
<evidence type="ECO:0000256" key="7">
    <source>
        <dbReference type="ARBA" id="ARBA00023015"/>
    </source>
</evidence>
<feature type="coiled-coil region" evidence="10">
    <location>
        <begin position="469"/>
        <end position="499"/>
    </location>
</feature>
<dbReference type="SMART" id="SM00571">
    <property type="entry name" value="DDT"/>
    <property type="match status" value="1"/>
</dbReference>
<evidence type="ECO:0000259" key="12">
    <source>
        <dbReference type="SMART" id="SM00571"/>
    </source>
</evidence>
<feature type="region of interest" description="Disordered" evidence="11">
    <location>
        <begin position="239"/>
        <end position="304"/>
    </location>
</feature>
<dbReference type="AlphaFoldDB" id="A0A803LKN9"/>
<dbReference type="OMA" id="LEEWICP"/>
<name>A0A803LKN9_CHEQI</name>
<keyword evidence="8" id="KW-0804">Transcription</keyword>
<evidence type="ECO:0000256" key="2">
    <source>
        <dbReference type="ARBA" id="ARBA00004496"/>
    </source>
</evidence>
<keyword evidence="14" id="KW-1185">Reference proteome</keyword>
<dbReference type="GO" id="GO:0005634">
    <property type="term" value="C:nucleus"/>
    <property type="evidence" value="ECO:0007669"/>
    <property type="project" value="UniProtKB-SubCell"/>
</dbReference>
<dbReference type="PANTHER" id="PTHR31169:SF8">
    <property type="entry name" value="ZINC-FINGER DOMAIN OF MONOAMINE-OXIDASE A REPRESSOR R1 PROTEIN"/>
    <property type="match status" value="1"/>
</dbReference>
<dbReference type="EnsemblPlants" id="AUR62014536-RA">
    <property type="protein sequence ID" value="AUR62014536-RA:cds"/>
    <property type="gene ID" value="AUR62014536"/>
</dbReference>
<reference evidence="13" key="1">
    <citation type="journal article" date="2017" name="Nature">
        <title>The genome of Chenopodium quinoa.</title>
        <authorList>
            <person name="Jarvis D.E."/>
            <person name="Ho Y.S."/>
            <person name="Lightfoot D.J."/>
            <person name="Schmoeckel S.M."/>
            <person name="Li B."/>
            <person name="Borm T.J.A."/>
            <person name="Ohyanagi H."/>
            <person name="Mineta K."/>
            <person name="Michell C.T."/>
            <person name="Saber N."/>
            <person name="Kharbatia N.M."/>
            <person name="Rupper R.R."/>
            <person name="Sharp A.R."/>
            <person name="Dally N."/>
            <person name="Boughton B.A."/>
            <person name="Woo Y.H."/>
            <person name="Gao G."/>
            <person name="Schijlen E.G.W.M."/>
            <person name="Guo X."/>
            <person name="Momin A.A."/>
            <person name="Negrao S."/>
            <person name="Al-Babili S."/>
            <person name="Gehring C."/>
            <person name="Roessner U."/>
            <person name="Jung C."/>
            <person name="Murphy K."/>
            <person name="Arold S.T."/>
            <person name="Gojobori T."/>
            <person name="van der Linden C.G."/>
            <person name="van Loo E.N."/>
            <person name="Jellen E.N."/>
            <person name="Maughan P.J."/>
            <person name="Tester M."/>
        </authorList>
    </citation>
    <scope>NUCLEOTIDE SEQUENCE [LARGE SCALE GENOMIC DNA]</scope>
    <source>
        <strain evidence="13">cv. PI 614886</strain>
    </source>
</reference>
<protein>
    <recommendedName>
        <fullName evidence="12">DDT domain-containing protein</fullName>
    </recommendedName>
</protein>
<keyword evidence="5" id="KW-0597">Phosphoprotein</keyword>
<proteinExistence type="predicted"/>
<keyword evidence="7" id="KW-0805">Transcription regulation</keyword>
<feature type="region of interest" description="Disordered" evidence="11">
    <location>
        <begin position="1"/>
        <end position="21"/>
    </location>
</feature>
<evidence type="ECO:0000256" key="3">
    <source>
        <dbReference type="ARBA" id="ARBA00022490"/>
    </source>
</evidence>
<evidence type="ECO:0000256" key="6">
    <source>
        <dbReference type="ARBA" id="ARBA00022843"/>
    </source>
</evidence>
<dbReference type="GO" id="GO:0005737">
    <property type="term" value="C:cytoplasm"/>
    <property type="evidence" value="ECO:0007669"/>
    <property type="project" value="UniProtKB-SubCell"/>
</dbReference>
<feature type="domain" description="DDT" evidence="12">
    <location>
        <begin position="333"/>
        <end position="397"/>
    </location>
</feature>
<dbReference type="PANTHER" id="PTHR31169">
    <property type="entry name" value="OS05G0300700 PROTEIN"/>
    <property type="match status" value="1"/>
</dbReference>
<feature type="compositionally biased region" description="Basic and acidic residues" evidence="11">
    <location>
        <begin position="265"/>
        <end position="294"/>
    </location>
</feature>
<evidence type="ECO:0000256" key="9">
    <source>
        <dbReference type="ARBA" id="ARBA00023242"/>
    </source>
</evidence>
<dbReference type="InterPro" id="IPR018866">
    <property type="entry name" value="Znf-4CXXC_R1"/>
</dbReference>
<keyword evidence="4" id="KW-1017">Isopeptide bond</keyword>
<evidence type="ECO:0000313" key="13">
    <source>
        <dbReference type="EnsemblPlants" id="AUR62014536-RA:cds"/>
    </source>
</evidence>
<evidence type="ECO:0000256" key="10">
    <source>
        <dbReference type="SAM" id="Coils"/>
    </source>
</evidence>
<dbReference type="Gramene" id="AUR62014536-RA">
    <property type="protein sequence ID" value="AUR62014536-RA:cds"/>
    <property type="gene ID" value="AUR62014536"/>
</dbReference>
<comment type="subcellular location">
    <subcellularLocation>
        <location evidence="2">Cytoplasm</location>
    </subcellularLocation>
    <subcellularLocation>
        <location evidence="1">Nucleus</location>
    </subcellularLocation>
</comment>
<organism evidence="13 14">
    <name type="scientific">Chenopodium quinoa</name>
    <name type="common">Quinoa</name>
    <dbReference type="NCBI Taxonomy" id="63459"/>
    <lineage>
        <taxon>Eukaryota</taxon>
        <taxon>Viridiplantae</taxon>
        <taxon>Streptophyta</taxon>
        <taxon>Embryophyta</taxon>
        <taxon>Tracheophyta</taxon>
        <taxon>Spermatophyta</taxon>
        <taxon>Magnoliopsida</taxon>
        <taxon>eudicotyledons</taxon>
        <taxon>Gunneridae</taxon>
        <taxon>Pentapetalae</taxon>
        <taxon>Caryophyllales</taxon>
        <taxon>Chenopodiaceae</taxon>
        <taxon>Chenopodioideae</taxon>
        <taxon>Atripliceae</taxon>
        <taxon>Chenopodium</taxon>
    </lineage>
</organism>
<feature type="compositionally biased region" description="Basic and acidic residues" evidence="11">
    <location>
        <begin position="1"/>
        <end position="19"/>
    </location>
</feature>
<evidence type="ECO:0000313" key="14">
    <source>
        <dbReference type="Proteomes" id="UP000596660"/>
    </source>
</evidence>
<evidence type="ECO:0000256" key="8">
    <source>
        <dbReference type="ARBA" id="ARBA00023163"/>
    </source>
</evidence>
<dbReference type="Pfam" id="PF10497">
    <property type="entry name" value="zf-4CXXC_R1"/>
    <property type="match status" value="1"/>
</dbReference>
<dbReference type="InterPro" id="IPR018501">
    <property type="entry name" value="DDT_dom"/>
</dbReference>
<keyword evidence="6" id="KW-0832">Ubl conjugation</keyword>
<evidence type="ECO:0000256" key="11">
    <source>
        <dbReference type="SAM" id="MobiDB-lite"/>
    </source>
</evidence>
<keyword evidence="10" id="KW-0175">Coiled coil</keyword>
<feature type="region of interest" description="Disordered" evidence="11">
    <location>
        <begin position="150"/>
        <end position="195"/>
    </location>
</feature>
<evidence type="ECO:0000256" key="1">
    <source>
        <dbReference type="ARBA" id="ARBA00004123"/>
    </source>
</evidence>
<keyword evidence="3" id="KW-0963">Cytoplasm</keyword>
<keyword evidence="9" id="KW-0539">Nucleus</keyword>
<feature type="compositionally biased region" description="Basic and acidic residues" evidence="11">
    <location>
        <begin position="239"/>
        <end position="249"/>
    </location>
</feature>